<gene>
    <name evidence="2" type="ORF">LSAT_V11C100013440</name>
</gene>
<keyword evidence="1" id="KW-1133">Transmembrane helix</keyword>
<reference evidence="2 3" key="1">
    <citation type="journal article" date="2017" name="Nat. Commun.">
        <title>Genome assembly with in vitro proximity ligation data and whole-genome triplication in lettuce.</title>
        <authorList>
            <person name="Reyes-Chin-Wo S."/>
            <person name="Wang Z."/>
            <person name="Yang X."/>
            <person name="Kozik A."/>
            <person name="Arikit S."/>
            <person name="Song C."/>
            <person name="Xia L."/>
            <person name="Froenicke L."/>
            <person name="Lavelle D.O."/>
            <person name="Truco M.J."/>
            <person name="Xia R."/>
            <person name="Zhu S."/>
            <person name="Xu C."/>
            <person name="Xu H."/>
            <person name="Xu X."/>
            <person name="Cox K."/>
            <person name="Korf I."/>
            <person name="Meyers B.C."/>
            <person name="Michelmore R.W."/>
        </authorList>
    </citation>
    <scope>NUCLEOTIDE SEQUENCE [LARGE SCALE GENOMIC DNA]</scope>
    <source>
        <strain evidence="3">cv. Salinas</strain>
        <tissue evidence="2">Seedlings</tissue>
    </source>
</reference>
<evidence type="ECO:0000313" key="2">
    <source>
        <dbReference type="EMBL" id="KAJ0228379.1"/>
    </source>
</evidence>
<feature type="transmembrane region" description="Helical" evidence="1">
    <location>
        <begin position="106"/>
        <end position="124"/>
    </location>
</feature>
<feature type="transmembrane region" description="Helical" evidence="1">
    <location>
        <begin position="172"/>
        <end position="190"/>
    </location>
</feature>
<keyword evidence="3" id="KW-1185">Reference proteome</keyword>
<accession>A0A9R1XXW1</accession>
<dbReference type="Proteomes" id="UP000235145">
    <property type="component" value="Unassembled WGS sequence"/>
</dbReference>
<keyword evidence="1" id="KW-0812">Transmembrane</keyword>
<sequence>MRRNMAQSYITFIDQLDVLKSQFTMIIRIIRLMKHLAYGSSTKTYKTNMILIDEQGRKFETEDGCYYIQNPQLGINQNENSFVDNENKINIYITTKVTPCSQWTGLLYGFSFANFNVILGGVFIENTHVDVIGDVVTCFPMETLMNKKNKLSRRVNLSLEDLEYVYFSKFCVKFYFIMSFYIVYLLCFWLL</sequence>
<dbReference type="AlphaFoldDB" id="A0A9R1XXW1"/>
<organism evidence="2 3">
    <name type="scientific">Lactuca sativa</name>
    <name type="common">Garden lettuce</name>
    <dbReference type="NCBI Taxonomy" id="4236"/>
    <lineage>
        <taxon>Eukaryota</taxon>
        <taxon>Viridiplantae</taxon>
        <taxon>Streptophyta</taxon>
        <taxon>Embryophyta</taxon>
        <taxon>Tracheophyta</taxon>
        <taxon>Spermatophyta</taxon>
        <taxon>Magnoliopsida</taxon>
        <taxon>eudicotyledons</taxon>
        <taxon>Gunneridae</taxon>
        <taxon>Pentapetalae</taxon>
        <taxon>asterids</taxon>
        <taxon>campanulids</taxon>
        <taxon>Asterales</taxon>
        <taxon>Asteraceae</taxon>
        <taxon>Cichorioideae</taxon>
        <taxon>Cichorieae</taxon>
        <taxon>Lactucinae</taxon>
        <taxon>Lactuca</taxon>
    </lineage>
</organism>
<keyword evidence="1" id="KW-0472">Membrane</keyword>
<protein>
    <submittedName>
        <fullName evidence="2">Uncharacterized protein</fullName>
    </submittedName>
</protein>
<dbReference type="EMBL" id="NBSK02000001">
    <property type="protein sequence ID" value="KAJ0228379.1"/>
    <property type="molecule type" value="Genomic_DNA"/>
</dbReference>
<comment type="caution">
    <text evidence="2">The sequence shown here is derived from an EMBL/GenBank/DDBJ whole genome shotgun (WGS) entry which is preliminary data.</text>
</comment>
<evidence type="ECO:0000313" key="3">
    <source>
        <dbReference type="Proteomes" id="UP000235145"/>
    </source>
</evidence>
<proteinExistence type="predicted"/>
<evidence type="ECO:0000256" key="1">
    <source>
        <dbReference type="SAM" id="Phobius"/>
    </source>
</evidence>
<name>A0A9R1XXW1_LACSA</name>